<name>A0A5N5TNE8_9CRUS</name>
<feature type="transmembrane region" description="Helical" evidence="6">
    <location>
        <begin position="350"/>
        <end position="373"/>
    </location>
</feature>
<evidence type="ECO:0000256" key="5">
    <source>
        <dbReference type="ARBA" id="ARBA00023136"/>
    </source>
</evidence>
<dbReference type="AlphaFoldDB" id="A0A5N5TNE8"/>
<dbReference type="GO" id="GO:0016020">
    <property type="term" value="C:membrane"/>
    <property type="evidence" value="ECO:0007669"/>
    <property type="project" value="UniProtKB-SubCell"/>
</dbReference>
<comment type="similarity">
    <text evidence="2">Belongs to the nucleobase:cation symporter-2 (NCS2) (TC 2.A.40) family.</text>
</comment>
<sequence>MIKDQDEKCLKDSEENKRFLHPSPTSKDTELVYGVSDIPPWYYTLFLGAQSYLLMVGSTLGVPFYLCPMMCMDDNDPSRIKITSSIIFVSGIVTILQSSLGVRLPIIQGGTFGFLLPTMAILSSSFPSCDTYNFSNMTLIEKEEVWKILLATVFSWLFCFLLTMFEVLPKGSPARTDTELSLIYDSPWFYIPYPFQWGIPTVSASGVIGMLSGVLASVAESIGDYYACARLSGTGPPPTHAVNRGVTVEGIGCLIAGVMGTGNVAGVFMIAFSMVGKLGGLFVSIPNPVIGGASLIHFGIIVYIGLSNLHLVDLNSSRNLFILGVSLFNGLAIPQYIGRHPGIIQTRLPFLDQTLTVLLSTSIFVGGFLGLVLDNTIPGNK</sequence>
<evidence type="ECO:0000256" key="3">
    <source>
        <dbReference type="ARBA" id="ARBA00022692"/>
    </source>
</evidence>
<feature type="transmembrane region" description="Helical" evidence="6">
    <location>
        <begin position="288"/>
        <end position="306"/>
    </location>
</feature>
<dbReference type="InterPro" id="IPR006043">
    <property type="entry name" value="NCS2"/>
</dbReference>
<comment type="caution">
    <text evidence="7">The sequence shown here is derived from an EMBL/GenBank/DDBJ whole genome shotgun (WGS) entry which is preliminary data.</text>
</comment>
<keyword evidence="3 6" id="KW-0812">Transmembrane</keyword>
<proteinExistence type="inferred from homology"/>
<evidence type="ECO:0000256" key="4">
    <source>
        <dbReference type="ARBA" id="ARBA00022989"/>
    </source>
</evidence>
<feature type="transmembrane region" description="Helical" evidence="6">
    <location>
        <begin position="80"/>
        <end position="100"/>
    </location>
</feature>
<dbReference type="PANTHER" id="PTHR11119">
    <property type="entry name" value="XANTHINE-URACIL / VITAMIN C PERMEASE FAMILY MEMBER"/>
    <property type="match status" value="1"/>
</dbReference>
<dbReference type="GO" id="GO:0022857">
    <property type="term" value="F:transmembrane transporter activity"/>
    <property type="evidence" value="ECO:0007669"/>
    <property type="project" value="InterPro"/>
</dbReference>
<dbReference type="Proteomes" id="UP000326759">
    <property type="component" value="Unassembled WGS sequence"/>
</dbReference>
<feature type="transmembrane region" description="Helical" evidence="6">
    <location>
        <begin position="41"/>
        <end position="68"/>
    </location>
</feature>
<feature type="transmembrane region" description="Helical" evidence="6">
    <location>
        <begin position="145"/>
        <end position="165"/>
    </location>
</feature>
<gene>
    <name evidence="7" type="ORF">Anas_03374</name>
</gene>
<dbReference type="EMBL" id="SEYY01000258">
    <property type="protein sequence ID" value="KAB7507704.1"/>
    <property type="molecule type" value="Genomic_DNA"/>
</dbReference>
<keyword evidence="5 6" id="KW-0472">Membrane</keyword>
<evidence type="ECO:0000256" key="2">
    <source>
        <dbReference type="ARBA" id="ARBA00008821"/>
    </source>
</evidence>
<feature type="transmembrane region" description="Helical" evidence="6">
    <location>
        <begin position="106"/>
        <end position="124"/>
    </location>
</feature>
<reference evidence="7 8" key="1">
    <citation type="journal article" date="2019" name="PLoS Biol.">
        <title>Sex chromosomes control vertical transmission of feminizing Wolbachia symbionts in an isopod.</title>
        <authorList>
            <person name="Becking T."/>
            <person name="Chebbi M.A."/>
            <person name="Giraud I."/>
            <person name="Moumen B."/>
            <person name="Laverre T."/>
            <person name="Caubet Y."/>
            <person name="Peccoud J."/>
            <person name="Gilbert C."/>
            <person name="Cordaux R."/>
        </authorList>
    </citation>
    <scope>NUCLEOTIDE SEQUENCE [LARGE SCALE GENOMIC DNA]</scope>
    <source>
        <strain evidence="7">ANa2</strain>
        <tissue evidence="7">Whole body excluding digestive tract and cuticle</tissue>
    </source>
</reference>
<feature type="transmembrane region" description="Helical" evidence="6">
    <location>
        <begin position="318"/>
        <end position="338"/>
    </location>
</feature>
<comment type="subcellular location">
    <subcellularLocation>
        <location evidence="1">Membrane</location>
        <topology evidence="1">Multi-pass membrane protein</topology>
    </subcellularLocation>
</comment>
<feature type="transmembrane region" description="Helical" evidence="6">
    <location>
        <begin position="254"/>
        <end position="276"/>
    </location>
</feature>
<dbReference type="Pfam" id="PF00860">
    <property type="entry name" value="Xan_ur_permease"/>
    <property type="match status" value="2"/>
</dbReference>
<evidence type="ECO:0000313" key="8">
    <source>
        <dbReference type="Proteomes" id="UP000326759"/>
    </source>
</evidence>
<keyword evidence="4 6" id="KW-1133">Transmembrane helix</keyword>
<protein>
    <submittedName>
        <fullName evidence="7">Solute carrier family 23 member 2</fullName>
    </submittedName>
</protein>
<organism evidence="7 8">
    <name type="scientific">Armadillidium nasatum</name>
    <dbReference type="NCBI Taxonomy" id="96803"/>
    <lineage>
        <taxon>Eukaryota</taxon>
        <taxon>Metazoa</taxon>
        <taxon>Ecdysozoa</taxon>
        <taxon>Arthropoda</taxon>
        <taxon>Crustacea</taxon>
        <taxon>Multicrustacea</taxon>
        <taxon>Malacostraca</taxon>
        <taxon>Eumalacostraca</taxon>
        <taxon>Peracarida</taxon>
        <taxon>Isopoda</taxon>
        <taxon>Oniscidea</taxon>
        <taxon>Crinocheta</taxon>
        <taxon>Armadillidiidae</taxon>
        <taxon>Armadillidium</taxon>
    </lineage>
</organism>
<dbReference type="OrthoDB" id="1641903at2759"/>
<accession>A0A5N5TNE8</accession>
<evidence type="ECO:0000313" key="7">
    <source>
        <dbReference type="EMBL" id="KAB7507704.1"/>
    </source>
</evidence>
<evidence type="ECO:0000256" key="6">
    <source>
        <dbReference type="SAM" id="Phobius"/>
    </source>
</evidence>
<evidence type="ECO:0000256" key="1">
    <source>
        <dbReference type="ARBA" id="ARBA00004141"/>
    </source>
</evidence>
<keyword evidence="8" id="KW-1185">Reference proteome</keyword>